<dbReference type="Pfam" id="PF03625">
    <property type="entry name" value="DUF302"/>
    <property type="match status" value="1"/>
</dbReference>
<comment type="caution">
    <text evidence="2">The sequence shown here is derived from an EMBL/GenBank/DDBJ whole genome shotgun (WGS) entry which is preliminary data.</text>
</comment>
<evidence type="ECO:0000313" key="2">
    <source>
        <dbReference type="EMBL" id="OGH75696.1"/>
    </source>
</evidence>
<dbReference type="InterPro" id="IPR035923">
    <property type="entry name" value="TT1751-like_sf"/>
</dbReference>
<evidence type="ECO:0000259" key="1">
    <source>
        <dbReference type="Pfam" id="PF03625"/>
    </source>
</evidence>
<proteinExistence type="predicted"/>
<gene>
    <name evidence="2" type="ORF">A3G00_04330</name>
</gene>
<dbReference type="CDD" id="cd14797">
    <property type="entry name" value="DUF302"/>
    <property type="match status" value="1"/>
</dbReference>
<organism evidence="2 3">
    <name type="scientific">Candidatus Magasanikbacteria bacterium RIFCSPLOWO2_12_FULL_43_12</name>
    <dbReference type="NCBI Taxonomy" id="1798692"/>
    <lineage>
        <taxon>Bacteria</taxon>
        <taxon>Candidatus Magasanikiibacteriota</taxon>
    </lineage>
</organism>
<dbReference type="EMBL" id="MFQN01000004">
    <property type="protein sequence ID" value="OGH75696.1"/>
    <property type="molecule type" value="Genomic_DNA"/>
</dbReference>
<reference evidence="2 3" key="1">
    <citation type="journal article" date="2016" name="Nat. Commun.">
        <title>Thousands of microbial genomes shed light on interconnected biogeochemical processes in an aquifer system.</title>
        <authorList>
            <person name="Anantharaman K."/>
            <person name="Brown C.T."/>
            <person name="Hug L.A."/>
            <person name="Sharon I."/>
            <person name="Castelle C.J."/>
            <person name="Probst A.J."/>
            <person name="Thomas B.C."/>
            <person name="Singh A."/>
            <person name="Wilkins M.J."/>
            <person name="Karaoz U."/>
            <person name="Brodie E.L."/>
            <person name="Williams K.H."/>
            <person name="Hubbard S.S."/>
            <person name="Banfield J.F."/>
        </authorList>
    </citation>
    <scope>NUCLEOTIDE SEQUENCE [LARGE SCALE GENOMIC DNA]</scope>
</reference>
<dbReference type="SUPFAM" id="SSF103247">
    <property type="entry name" value="TT1751-like"/>
    <property type="match status" value="1"/>
</dbReference>
<dbReference type="Gene3D" id="3.30.310.70">
    <property type="entry name" value="TT1751-like domain"/>
    <property type="match status" value="1"/>
</dbReference>
<dbReference type="PIRSF" id="PIRSF021774">
    <property type="entry name" value="UCP021774"/>
    <property type="match status" value="1"/>
</dbReference>
<feature type="domain" description="DUF302" evidence="1">
    <location>
        <begin position="36"/>
        <end position="97"/>
    </location>
</feature>
<name>A0A1F6MVF5_9BACT</name>
<protein>
    <recommendedName>
        <fullName evidence="1">DUF302 domain-containing protein</fullName>
    </recommendedName>
</protein>
<evidence type="ECO:0000313" key="3">
    <source>
        <dbReference type="Proteomes" id="UP000178347"/>
    </source>
</evidence>
<dbReference type="Proteomes" id="UP000178347">
    <property type="component" value="Unassembled WGS sequence"/>
</dbReference>
<dbReference type="PANTHER" id="PTHR38342:SF1">
    <property type="entry name" value="SLR5037 PROTEIN"/>
    <property type="match status" value="1"/>
</dbReference>
<dbReference type="InterPro" id="IPR016796">
    <property type="entry name" value="UCP021774"/>
</dbReference>
<dbReference type="InterPro" id="IPR005180">
    <property type="entry name" value="DUF302"/>
</dbReference>
<dbReference type="AlphaFoldDB" id="A0A1F6MVF5"/>
<accession>A0A1F6MVF5</accession>
<sequence length="138" mass="15236">MLNFVYTATSDKPFALTVEAISRAIGEAGMRVLHIHDVQQTLAEKGFARPPFKIIEFCSAKYASTFLEKDPLIGLCMPCKINVYEQSGQVIIAAMRPTVLPEFFPNLGLDEQVAEIDRLIHNIVNQAKSDLNKKGGGI</sequence>
<dbReference type="PANTHER" id="PTHR38342">
    <property type="entry name" value="SLR5037 PROTEIN"/>
    <property type="match status" value="1"/>
</dbReference>
<dbReference type="STRING" id="1798692.A3G00_04330"/>